<evidence type="ECO:0000313" key="6">
    <source>
        <dbReference type="Proteomes" id="UP000095283"/>
    </source>
</evidence>
<dbReference type="InterPro" id="IPR051980">
    <property type="entry name" value="WD_repeat_MORG1"/>
</dbReference>
<evidence type="ECO:0000256" key="2">
    <source>
        <dbReference type="ARBA" id="ARBA00022490"/>
    </source>
</evidence>
<dbReference type="GO" id="GO:0000398">
    <property type="term" value="P:mRNA splicing, via spliceosome"/>
    <property type="evidence" value="ECO:0007669"/>
    <property type="project" value="TreeGrafter"/>
</dbReference>
<reference evidence="7" key="1">
    <citation type="submission" date="2016-11" db="UniProtKB">
        <authorList>
            <consortium name="WormBaseParasite"/>
        </authorList>
    </citation>
    <scope>IDENTIFICATION</scope>
</reference>
<dbReference type="GO" id="GO:0005737">
    <property type="term" value="C:cytoplasm"/>
    <property type="evidence" value="ECO:0007669"/>
    <property type="project" value="UniProtKB-SubCell"/>
</dbReference>
<evidence type="ECO:0000256" key="4">
    <source>
        <dbReference type="ARBA" id="ARBA00040453"/>
    </source>
</evidence>
<protein>
    <recommendedName>
        <fullName evidence="4">WD repeat domain-containing protein 83</fullName>
    </recommendedName>
    <alternativeName>
        <fullName evidence="5">Mitogen-activated protein kinase organizer 1</fullName>
    </alternativeName>
</protein>
<dbReference type="InterPro" id="IPR001680">
    <property type="entry name" value="WD40_rpt"/>
</dbReference>
<keyword evidence="2" id="KW-0963">Cytoplasm</keyword>
<sequence>MSPGAPTERARVIDCRQGAVRAVFDAASSSDNSQLAAGGADKALTVFDVETGKQLRRWRAHGGDYKPRVNCVAFNEESNVVFSASMDCTLQAFDNRSRSEKPIQIFTEATDSVLSVDINGHEIVTGSADSNYRVYNIRDGNVNIDFLGETVNCVHFTPDSNCVLASTQDGHVRLMDKISGKMLARFIFRYSFLEISYCTNFKFIKSSRLERIGKARTSVESHSFSFCSSKEATFTYCCWSANLSMGR</sequence>
<dbReference type="Gene3D" id="2.130.10.10">
    <property type="entry name" value="YVTN repeat-like/Quinoprotein amine dehydrogenase"/>
    <property type="match status" value="1"/>
</dbReference>
<dbReference type="Proteomes" id="UP000095283">
    <property type="component" value="Unplaced"/>
</dbReference>
<comment type="subcellular location">
    <subcellularLocation>
        <location evidence="1">Cytoplasm</location>
    </subcellularLocation>
</comment>
<organism evidence="6 7">
    <name type="scientific">Heterorhabditis bacteriophora</name>
    <name type="common">Entomopathogenic nematode worm</name>
    <dbReference type="NCBI Taxonomy" id="37862"/>
    <lineage>
        <taxon>Eukaryota</taxon>
        <taxon>Metazoa</taxon>
        <taxon>Ecdysozoa</taxon>
        <taxon>Nematoda</taxon>
        <taxon>Chromadorea</taxon>
        <taxon>Rhabditida</taxon>
        <taxon>Rhabditina</taxon>
        <taxon>Rhabditomorpha</taxon>
        <taxon>Strongyloidea</taxon>
        <taxon>Heterorhabditidae</taxon>
        <taxon>Heterorhabditis</taxon>
    </lineage>
</organism>
<proteinExistence type="inferred from homology"/>
<dbReference type="GO" id="GO:0071013">
    <property type="term" value="C:catalytic step 2 spliceosome"/>
    <property type="evidence" value="ECO:0007669"/>
    <property type="project" value="TreeGrafter"/>
</dbReference>
<dbReference type="InterPro" id="IPR015943">
    <property type="entry name" value="WD40/YVTN_repeat-like_dom_sf"/>
</dbReference>
<dbReference type="WBParaSite" id="Hba_21115">
    <property type="protein sequence ID" value="Hba_21115"/>
    <property type="gene ID" value="Hba_21115"/>
</dbReference>
<name>A0A1I7XTG9_HETBA</name>
<dbReference type="SMART" id="SM00320">
    <property type="entry name" value="WD40"/>
    <property type="match status" value="4"/>
</dbReference>
<dbReference type="SUPFAM" id="SSF50978">
    <property type="entry name" value="WD40 repeat-like"/>
    <property type="match status" value="1"/>
</dbReference>
<evidence type="ECO:0000313" key="7">
    <source>
        <dbReference type="WBParaSite" id="Hba_21115"/>
    </source>
</evidence>
<evidence type="ECO:0000256" key="3">
    <source>
        <dbReference type="ARBA" id="ARBA00038145"/>
    </source>
</evidence>
<dbReference type="InterPro" id="IPR036322">
    <property type="entry name" value="WD40_repeat_dom_sf"/>
</dbReference>
<dbReference type="Pfam" id="PF00400">
    <property type="entry name" value="WD40"/>
    <property type="match status" value="3"/>
</dbReference>
<accession>A0A1I7XTG9</accession>
<comment type="similarity">
    <text evidence="3">Belongs to the WD repeat MORG1 family.</text>
</comment>
<evidence type="ECO:0000256" key="5">
    <source>
        <dbReference type="ARBA" id="ARBA00042222"/>
    </source>
</evidence>
<dbReference type="PANTHER" id="PTHR22842">
    <property type="entry name" value="WD40 REPEAT PROTEIN"/>
    <property type="match status" value="1"/>
</dbReference>
<evidence type="ECO:0000256" key="1">
    <source>
        <dbReference type="ARBA" id="ARBA00004496"/>
    </source>
</evidence>
<dbReference type="PANTHER" id="PTHR22842:SF3">
    <property type="entry name" value="WD REPEAT DOMAIN-CONTAINING PROTEIN 83"/>
    <property type="match status" value="1"/>
</dbReference>
<keyword evidence="6" id="KW-1185">Reference proteome</keyword>
<dbReference type="AlphaFoldDB" id="A0A1I7XTG9"/>